<feature type="transmembrane region" description="Helical" evidence="10">
    <location>
        <begin position="176"/>
        <end position="196"/>
    </location>
</feature>
<evidence type="ECO:0000256" key="6">
    <source>
        <dbReference type="ARBA" id="ARBA00022989"/>
    </source>
</evidence>
<reference evidence="11" key="1">
    <citation type="submission" date="2022-12" db="EMBL/GenBank/DDBJ databases">
        <title>Reference genome sequencing for broad-spectrum identification of bacterial and archaeal isolates by mass spectrometry.</title>
        <authorList>
            <person name="Sekiguchi Y."/>
            <person name="Tourlousse D.M."/>
        </authorList>
    </citation>
    <scope>NUCLEOTIDE SEQUENCE</scope>
    <source>
        <strain evidence="11">301</strain>
    </source>
</reference>
<feature type="transmembrane region" description="Helical" evidence="10">
    <location>
        <begin position="293"/>
        <end position="314"/>
    </location>
</feature>
<evidence type="ECO:0000256" key="4">
    <source>
        <dbReference type="ARBA" id="ARBA00022692"/>
    </source>
</evidence>
<dbReference type="PANTHER" id="PTHR11795:SF450">
    <property type="entry name" value="ABC TRANSPORTER PERMEASE PROTEIN"/>
    <property type="match status" value="1"/>
</dbReference>
<keyword evidence="5" id="KW-0029">Amino-acid transport</keyword>
<dbReference type="GO" id="GO:0022857">
    <property type="term" value="F:transmembrane transporter activity"/>
    <property type="evidence" value="ECO:0007669"/>
    <property type="project" value="InterPro"/>
</dbReference>
<evidence type="ECO:0000256" key="3">
    <source>
        <dbReference type="ARBA" id="ARBA00022475"/>
    </source>
</evidence>
<sequence>MASAPRGGHGIGVRDDDPFRDEALPRRKHAPQMQTAIQLTLTSLQIGAVYILFSLGLTLIFGVMRIVNFAHGHLFAVSALVVAAIVPWLSASGFPVLAAYLIGAVAGILASLALGFAMYVGGFRFFQRDLVGSFILSIGLVLLLDGILMKIFGGAVRPMPDIIPGTLSVLGAAITSQRLALCVAAVAVTALLYWALTRTKLGKALRAVSIDHEAAMLQGIPYNRMALSGFMIAAGLAALAGALIAPVTIVSPVIGADYLIKGFIAVIVGGLGSVPGAILGGLFVAAIETLGGFYFDPSSATIAIFILVIAVLLVRPKGLLGHG</sequence>
<dbReference type="PANTHER" id="PTHR11795">
    <property type="entry name" value="BRANCHED-CHAIN AMINO ACID TRANSPORT SYSTEM PERMEASE PROTEIN LIVH"/>
    <property type="match status" value="1"/>
</dbReference>
<comment type="subcellular location">
    <subcellularLocation>
        <location evidence="1">Cell membrane</location>
        <topology evidence="1">Multi-pass membrane protein</topology>
    </subcellularLocation>
</comment>
<feature type="transmembrane region" description="Helical" evidence="10">
    <location>
        <begin position="262"/>
        <end position="286"/>
    </location>
</feature>
<organism evidence="11 12">
    <name type="scientific">Xanthobacter flavus</name>
    <dbReference type="NCBI Taxonomy" id="281"/>
    <lineage>
        <taxon>Bacteria</taxon>
        <taxon>Pseudomonadati</taxon>
        <taxon>Pseudomonadota</taxon>
        <taxon>Alphaproteobacteria</taxon>
        <taxon>Hyphomicrobiales</taxon>
        <taxon>Xanthobacteraceae</taxon>
        <taxon>Xanthobacter</taxon>
    </lineage>
</organism>
<dbReference type="InterPro" id="IPR001851">
    <property type="entry name" value="ABC_transp_permease"/>
</dbReference>
<feature type="transmembrane region" description="Helical" evidence="10">
    <location>
        <begin position="48"/>
        <end position="67"/>
    </location>
</feature>
<evidence type="ECO:0000256" key="8">
    <source>
        <dbReference type="ARBA" id="ARBA00037998"/>
    </source>
</evidence>
<evidence type="ECO:0000256" key="9">
    <source>
        <dbReference type="SAM" id="MobiDB-lite"/>
    </source>
</evidence>
<feature type="transmembrane region" description="Helical" evidence="10">
    <location>
        <begin position="97"/>
        <end position="122"/>
    </location>
</feature>
<dbReference type="GO" id="GO:0006865">
    <property type="term" value="P:amino acid transport"/>
    <property type="evidence" value="ECO:0007669"/>
    <property type="project" value="UniProtKB-KW"/>
</dbReference>
<dbReference type="CDD" id="cd06582">
    <property type="entry name" value="TM_PBP1_LivH_like"/>
    <property type="match status" value="1"/>
</dbReference>
<keyword evidence="6 10" id="KW-1133">Transmembrane helix</keyword>
<keyword evidence="7 10" id="KW-0472">Membrane</keyword>
<comment type="caution">
    <text evidence="11">The sequence shown here is derived from an EMBL/GenBank/DDBJ whole genome shotgun (WGS) entry which is preliminary data.</text>
</comment>
<feature type="transmembrane region" description="Helical" evidence="10">
    <location>
        <begin position="74"/>
        <end position="91"/>
    </location>
</feature>
<dbReference type="Pfam" id="PF02653">
    <property type="entry name" value="BPD_transp_2"/>
    <property type="match status" value="1"/>
</dbReference>
<dbReference type="AlphaFoldDB" id="A0A9W6CP78"/>
<dbReference type="GO" id="GO:0005886">
    <property type="term" value="C:plasma membrane"/>
    <property type="evidence" value="ECO:0007669"/>
    <property type="project" value="UniProtKB-SubCell"/>
</dbReference>
<evidence type="ECO:0000313" key="11">
    <source>
        <dbReference type="EMBL" id="GLI23661.1"/>
    </source>
</evidence>
<dbReference type="EMBL" id="BSDO01000005">
    <property type="protein sequence ID" value="GLI23661.1"/>
    <property type="molecule type" value="Genomic_DNA"/>
</dbReference>
<feature type="transmembrane region" description="Helical" evidence="10">
    <location>
        <begin position="134"/>
        <end position="156"/>
    </location>
</feature>
<evidence type="ECO:0000313" key="12">
    <source>
        <dbReference type="Proteomes" id="UP001144397"/>
    </source>
</evidence>
<feature type="region of interest" description="Disordered" evidence="9">
    <location>
        <begin position="1"/>
        <end position="20"/>
    </location>
</feature>
<evidence type="ECO:0000256" key="7">
    <source>
        <dbReference type="ARBA" id="ARBA00023136"/>
    </source>
</evidence>
<keyword evidence="2" id="KW-0813">Transport</keyword>
<dbReference type="Proteomes" id="UP001144397">
    <property type="component" value="Unassembled WGS sequence"/>
</dbReference>
<evidence type="ECO:0000256" key="5">
    <source>
        <dbReference type="ARBA" id="ARBA00022970"/>
    </source>
</evidence>
<gene>
    <name evidence="11" type="ORF">XFLAVUS301_33350</name>
</gene>
<evidence type="ECO:0000256" key="10">
    <source>
        <dbReference type="SAM" id="Phobius"/>
    </source>
</evidence>
<comment type="similarity">
    <text evidence="8">Belongs to the binding-protein-dependent transport system permease family. LivHM subfamily.</text>
</comment>
<keyword evidence="3" id="KW-1003">Cell membrane</keyword>
<proteinExistence type="inferred from homology"/>
<name>A0A9W6CP78_XANFL</name>
<accession>A0A9W6CP78</accession>
<evidence type="ECO:0000256" key="1">
    <source>
        <dbReference type="ARBA" id="ARBA00004651"/>
    </source>
</evidence>
<evidence type="ECO:0000256" key="2">
    <source>
        <dbReference type="ARBA" id="ARBA00022448"/>
    </source>
</evidence>
<keyword evidence="4 10" id="KW-0812">Transmembrane</keyword>
<dbReference type="InterPro" id="IPR052157">
    <property type="entry name" value="BCAA_transport_permease"/>
</dbReference>
<protein>
    <submittedName>
        <fullName evidence="11">Branched-chain amino acid ABC transporter permease</fullName>
    </submittedName>
</protein>
<feature type="transmembrane region" description="Helical" evidence="10">
    <location>
        <begin position="226"/>
        <end position="250"/>
    </location>
</feature>